<dbReference type="Pfam" id="PF25871">
    <property type="entry name" value="HTH_76"/>
    <property type="match status" value="2"/>
</dbReference>
<dbReference type="OrthoDB" id="9936937at2759"/>
<evidence type="ECO:0000256" key="1">
    <source>
        <dbReference type="SAM" id="MobiDB-lite"/>
    </source>
</evidence>
<reference evidence="4 5" key="1">
    <citation type="journal article" date="2018" name="G3 (Bethesda)">
        <title>Phylogenetic and Phylogenomic Definition of Rhizopus Species.</title>
        <authorList>
            <person name="Gryganskyi A.P."/>
            <person name="Golan J."/>
            <person name="Dolatabadi S."/>
            <person name="Mondo S."/>
            <person name="Robb S."/>
            <person name="Idnurm A."/>
            <person name="Muszewska A."/>
            <person name="Steczkiewicz K."/>
            <person name="Masonjones S."/>
            <person name="Liao H.L."/>
            <person name="Gajdeczka M.T."/>
            <person name="Anike F."/>
            <person name="Vuek A."/>
            <person name="Anishchenko I.M."/>
            <person name="Voigt K."/>
            <person name="de Hoog G.S."/>
            <person name="Smith M.E."/>
            <person name="Heitman J."/>
            <person name="Vilgalys R."/>
            <person name="Stajich J.E."/>
        </authorList>
    </citation>
    <scope>NUCLEOTIDE SEQUENCE [LARGE SCALE GENOMIC DNA]</scope>
    <source>
        <strain evidence="4 5">LSU 92-RS-03</strain>
    </source>
</reference>
<dbReference type="InterPro" id="IPR058841">
    <property type="entry name" value="HTH_76"/>
</dbReference>
<feature type="domain" description="PEX14-like helix-turn-helix" evidence="3">
    <location>
        <begin position="6"/>
        <end position="70"/>
    </location>
</feature>
<evidence type="ECO:0000259" key="3">
    <source>
        <dbReference type="Pfam" id="PF25871"/>
    </source>
</evidence>
<feature type="domain" description="Enoyl-CoA hydratase/isomerase" evidence="2">
    <location>
        <begin position="361"/>
        <end position="517"/>
    </location>
</feature>
<evidence type="ECO:0000259" key="2">
    <source>
        <dbReference type="Pfam" id="PF16113"/>
    </source>
</evidence>
<dbReference type="EMBL" id="PJQM01000766">
    <property type="protein sequence ID" value="RCI04165.1"/>
    <property type="molecule type" value="Genomic_DNA"/>
</dbReference>
<keyword evidence="5" id="KW-1185">Reference proteome</keyword>
<evidence type="ECO:0000313" key="4">
    <source>
        <dbReference type="EMBL" id="RCI04165.1"/>
    </source>
</evidence>
<feature type="region of interest" description="Disordered" evidence="1">
    <location>
        <begin position="598"/>
        <end position="622"/>
    </location>
</feature>
<gene>
    <name evidence="4" type="ORF">CU098_007096</name>
</gene>
<proteinExistence type="predicted"/>
<evidence type="ECO:0000313" key="5">
    <source>
        <dbReference type="Proteomes" id="UP000253551"/>
    </source>
</evidence>
<accession>A0A367KPJ7</accession>
<sequence length="622" mass="70420">METTVQVYEAFNTYPWSSDKLFQSGLSSILSQVPQTESSQDKLLKAKHFYFSKFYQNFELEGYLEYEAEKNRKEKEASFKRLEDYDYENDTAYTSGLPNIIHHWLEEQSKGLWNKERLDKEFMKAKAFYYHSQIEKVDLAAYFAWKTSQEEENKPACPFANLWQNKVKVGPVDQLNGSSFIMSEKPKGTGAQIMTISSPKSQNVFTIDRLHELDASLEDGISHPQVTSLFITTTVADKSLPISMDQPIGTIDTKMTSKGLAYEETSALVSGSELRETSLYRLAKTYYRFVESSLNADPKLTVTYSNGQIPLNAVYIPLNFRYMRVITEHALLNFQLTVSHAPIPPLLLFAMARARTKQPLPAGFELYLALAVPEYAKLRGPELLRLGLVDVFIPEAKLSDAIDTAKKMALCPAPDTNAAIQLALAMYHSYAGPDRFSVWEKSIETVFGAAESLEDLKERLSQLGNTWSKNILSHWKTLPPVLLHVVFKAVKKSMNKTPMEILSLEAKLNAKWRQSVDYKTWLRKQTSWIQENIDEHVSYYFEELKLPKSEESVVYKAPQVEDNDNNTPMVCPVTGQKASSANACPISMSKESVCPVTGQRSTHGCPVTNQQGNTDTIERSNE</sequence>
<feature type="domain" description="PEX14-like helix-turn-helix" evidence="3">
    <location>
        <begin position="76"/>
        <end position="149"/>
    </location>
</feature>
<dbReference type="Proteomes" id="UP000253551">
    <property type="component" value="Unassembled WGS sequence"/>
</dbReference>
<dbReference type="Gene3D" id="3.90.226.10">
    <property type="entry name" value="2-enoyl-CoA Hydratase, Chain A, domain 1"/>
    <property type="match status" value="1"/>
</dbReference>
<name>A0A367KPJ7_RHIST</name>
<feature type="compositionally biased region" description="Polar residues" evidence="1">
    <location>
        <begin position="598"/>
        <end position="615"/>
    </location>
</feature>
<protein>
    <submittedName>
        <fullName evidence="4">Uncharacterized protein</fullName>
    </submittedName>
</protein>
<organism evidence="4 5">
    <name type="scientific">Rhizopus stolonifer</name>
    <name type="common">Rhizopus nigricans</name>
    <dbReference type="NCBI Taxonomy" id="4846"/>
    <lineage>
        <taxon>Eukaryota</taxon>
        <taxon>Fungi</taxon>
        <taxon>Fungi incertae sedis</taxon>
        <taxon>Mucoromycota</taxon>
        <taxon>Mucoromycotina</taxon>
        <taxon>Mucoromycetes</taxon>
        <taxon>Mucorales</taxon>
        <taxon>Mucorineae</taxon>
        <taxon>Rhizopodaceae</taxon>
        <taxon>Rhizopus</taxon>
    </lineage>
</organism>
<dbReference type="InterPro" id="IPR045004">
    <property type="entry name" value="ECH_dom"/>
</dbReference>
<dbReference type="AlphaFoldDB" id="A0A367KPJ7"/>
<comment type="caution">
    <text evidence="4">The sequence shown here is derived from an EMBL/GenBank/DDBJ whole genome shotgun (WGS) entry which is preliminary data.</text>
</comment>
<dbReference type="Pfam" id="PF16113">
    <property type="entry name" value="ECH_2"/>
    <property type="match status" value="1"/>
</dbReference>
<dbReference type="STRING" id="4846.A0A367KPJ7"/>